<evidence type="ECO:0000256" key="11">
    <source>
        <dbReference type="ARBA" id="ARBA00023317"/>
    </source>
</evidence>
<keyword evidence="6 14" id="KW-0745">Spermidine biosynthesis</keyword>
<dbReference type="Pfam" id="PF02784">
    <property type="entry name" value="Orn_Arg_deC_N"/>
    <property type="match status" value="1"/>
</dbReference>
<dbReference type="GO" id="GO:0004586">
    <property type="term" value="F:ornithine decarboxylase activity"/>
    <property type="evidence" value="ECO:0007669"/>
    <property type="project" value="UniProtKB-EC"/>
</dbReference>
<evidence type="ECO:0000313" key="16">
    <source>
        <dbReference type="EMBL" id="MBP2324155.1"/>
    </source>
</evidence>
<dbReference type="Gene3D" id="2.40.37.10">
    <property type="entry name" value="Lyase, Ornithine Decarboxylase, Chain A, domain 1"/>
    <property type="match status" value="1"/>
</dbReference>
<organism evidence="16 17">
    <name type="scientific">Kibdelosporangium banguiense</name>
    <dbReference type="NCBI Taxonomy" id="1365924"/>
    <lineage>
        <taxon>Bacteria</taxon>
        <taxon>Bacillati</taxon>
        <taxon>Actinomycetota</taxon>
        <taxon>Actinomycetes</taxon>
        <taxon>Pseudonocardiales</taxon>
        <taxon>Pseudonocardiaceae</taxon>
        <taxon>Kibdelosporangium</taxon>
    </lineage>
</organism>
<keyword evidence="10 14" id="KW-0704">Schiff base</keyword>
<keyword evidence="4 14" id="KW-0068">Autocatalytic cleavage</keyword>
<dbReference type="Gene3D" id="3.20.20.10">
    <property type="entry name" value="Alanine racemase"/>
    <property type="match status" value="1"/>
</dbReference>
<proteinExistence type="inferred from homology"/>
<evidence type="ECO:0000256" key="4">
    <source>
        <dbReference type="ARBA" id="ARBA00022813"/>
    </source>
</evidence>
<dbReference type="EMBL" id="JAGINW010000001">
    <property type="protein sequence ID" value="MBP2324155.1"/>
    <property type="molecule type" value="Genomic_DNA"/>
</dbReference>
<accession>A0ABS4TJG5</accession>
<keyword evidence="8 14" id="KW-0865">Zymogen</keyword>
<evidence type="ECO:0000256" key="8">
    <source>
        <dbReference type="ARBA" id="ARBA00023145"/>
    </source>
</evidence>
<evidence type="ECO:0000256" key="5">
    <source>
        <dbReference type="ARBA" id="ARBA00022898"/>
    </source>
</evidence>
<feature type="domain" description="Orn/DAP/Arg decarboxylase 2 N-terminal" evidence="15">
    <location>
        <begin position="31"/>
        <end position="265"/>
    </location>
</feature>
<keyword evidence="11 14" id="KW-0670">Pyruvate</keyword>
<comment type="PTM">
    <text evidence="14">Is synthesized initially as an inactive proenzyme. Formation of the active enzyme involves a self-maturation process in which the active site pyruvoyl group is generated from an internal serine residue via an autocatalytic post-translational modification. Two non-identical subunits are generated from the proenzyme in this reaction, and the pyruvate is formed at the N-terminus of the alpha chain, which is derived from the carboxyl end of the proenzyme. The post-translation cleavage follows an unusual pathway, termed non-hydrolytic serinolysis, in which the side chain hydroxyl group of the serine supplies its oxygen atom to form the C-terminus of the beta chain, while the remainder of the serine residue undergoes an oxidative deamination to produce ammonia and the pyruvoyl group blocking the N-terminus of the alpha chain.</text>
</comment>
<feature type="active site" description="Proton acceptor; for processing activity" evidence="14">
    <location>
        <position position="465"/>
    </location>
</feature>
<comment type="similarity">
    <text evidence="2">Belongs to the Orn/Lys/Arg decarboxylase class-II family.</text>
</comment>
<protein>
    <recommendedName>
        <fullName evidence="14">S-adenosylmethionine decarboxylase proenzyme</fullName>
        <shortName evidence="14">AdoMetDC</shortName>
        <shortName evidence="14">SAMDC</shortName>
        <ecNumber evidence="14">4.1.1.50</ecNumber>
    </recommendedName>
    <component>
        <recommendedName>
            <fullName evidence="14">S-adenosylmethionine decarboxylase beta chain</fullName>
        </recommendedName>
    </component>
    <component>
        <recommendedName>
            <fullName evidence="14">S-adenosylmethionine decarboxylase alpha chain</fullName>
        </recommendedName>
    </component>
</protein>
<feature type="active site" description="Proton donor; for catalytic activity" evidence="14">
    <location>
        <position position="480"/>
    </location>
</feature>
<dbReference type="SUPFAM" id="SSF51419">
    <property type="entry name" value="PLP-binding barrel"/>
    <property type="match status" value="1"/>
</dbReference>
<comment type="cofactor">
    <cofactor evidence="14">
        <name>pyruvate</name>
        <dbReference type="ChEBI" id="CHEBI:15361"/>
    </cofactor>
    <text evidence="14">Binds 1 pyruvoyl group covalently per subunit.</text>
</comment>
<dbReference type="PANTHER" id="PTHR11482:SF6">
    <property type="entry name" value="ORNITHINE DECARBOXYLASE 1-RELATED"/>
    <property type="match status" value="1"/>
</dbReference>
<evidence type="ECO:0000256" key="6">
    <source>
        <dbReference type="ARBA" id="ARBA00023066"/>
    </source>
</evidence>
<dbReference type="SUPFAM" id="SSF56276">
    <property type="entry name" value="S-adenosylmethionine decarboxylase"/>
    <property type="match status" value="1"/>
</dbReference>
<evidence type="ECO:0000256" key="12">
    <source>
        <dbReference type="ARBA" id="ARBA00034115"/>
    </source>
</evidence>
<dbReference type="Pfam" id="PF02675">
    <property type="entry name" value="AdoMet_dc"/>
    <property type="match status" value="1"/>
</dbReference>
<dbReference type="InterPro" id="IPR009006">
    <property type="entry name" value="Ala_racemase/Decarboxylase_C"/>
</dbReference>
<comment type="catalytic activity">
    <reaction evidence="13">
        <text>L-ornithine + H(+) = putrescine + CO2</text>
        <dbReference type="Rhea" id="RHEA:22964"/>
        <dbReference type="ChEBI" id="CHEBI:15378"/>
        <dbReference type="ChEBI" id="CHEBI:16526"/>
        <dbReference type="ChEBI" id="CHEBI:46911"/>
        <dbReference type="ChEBI" id="CHEBI:326268"/>
        <dbReference type="EC" id="4.1.1.17"/>
    </reaction>
</comment>
<evidence type="ECO:0000256" key="9">
    <source>
        <dbReference type="ARBA" id="ARBA00023239"/>
    </source>
</evidence>
<keyword evidence="3 14" id="KW-0210">Decarboxylase</keyword>
<dbReference type="SUPFAM" id="SSF50621">
    <property type="entry name" value="Alanine racemase C-terminal domain-like"/>
    <property type="match status" value="1"/>
</dbReference>
<evidence type="ECO:0000256" key="14">
    <source>
        <dbReference type="HAMAP-Rule" id="MF_00464"/>
    </source>
</evidence>
<dbReference type="PRINTS" id="PR01182">
    <property type="entry name" value="ORNDCRBXLASE"/>
</dbReference>
<reference evidence="16 17" key="1">
    <citation type="submission" date="2021-03" db="EMBL/GenBank/DDBJ databases">
        <title>Sequencing the genomes of 1000 actinobacteria strains.</title>
        <authorList>
            <person name="Klenk H.-P."/>
        </authorList>
    </citation>
    <scope>NUCLEOTIDE SEQUENCE [LARGE SCALE GENOMIC DNA]</scope>
    <source>
        <strain evidence="16 17">DSM 46670</strain>
    </source>
</reference>
<comment type="cofactor">
    <cofactor evidence="1">
        <name>pyridoxal 5'-phosphate</name>
        <dbReference type="ChEBI" id="CHEBI:597326"/>
    </cofactor>
</comment>
<keyword evidence="7 14" id="KW-0620">Polyamine biosynthesis</keyword>
<evidence type="ECO:0000313" key="17">
    <source>
        <dbReference type="Proteomes" id="UP001519332"/>
    </source>
</evidence>
<keyword evidence="14" id="KW-0949">S-adenosyl-L-methionine</keyword>
<gene>
    <name evidence="14" type="primary">speH</name>
    <name evidence="16" type="ORF">JOF56_004540</name>
</gene>
<name>A0ABS4TJG5_9PSEU</name>
<dbReference type="InterPro" id="IPR022653">
    <property type="entry name" value="De-COase2_pyr-phos_BS"/>
</dbReference>
<evidence type="ECO:0000256" key="13">
    <source>
        <dbReference type="ARBA" id="ARBA00049127"/>
    </source>
</evidence>
<evidence type="ECO:0000256" key="1">
    <source>
        <dbReference type="ARBA" id="ARBA00001933"/>
    </source>
</evidence>
<sequence length="515" mass="55905">MIDALPQAPERIRAFLDDRRPPTPCLVIDLDTVRESHTRLREALPEARMYYAVKANPAPEIIKLLAHAGCGFDVAGREEIDLCLGQGARPELISYGNTVKKARDIAYAYRAGVRRFTFDSEADLETIANMAPGSTVSCRILVDSAGSATPFGHKFGCAPEMAVRLLVRAAELGLDAEGVAFHVGSQHLDPAAWEPWIAAAGTVTREVAARGITLRGLNIGGGFPGRYLIDPPPLSDYADTIRASVARHFHHEVDLAIEPGRVLVAEAGMIRSEVVLVSRKSDTDEKRWVYLDIGRYGGMAETENEAIAYRLQTTRDGSAEGPVVIAGPSCDGDDVLYQRTAYSLPLSLEAGDFVDIMTTGAYTQSYSSVSFNGFPPLRTYFVGGEPKPEQAHDEDEVGEFAGRHVLAEFEGVAAELLDDPEFLVDSLQRALEKAGATVCDMSFKQFEPQGVTVLALLSESHASIHSYPERGAVFIDVFTCGKRADPELAVNLLRDMLNAGVSRISVIHRGQEGRS</sequence>
<comment type="pathway">
    <text evidence="14">Amine and polyamine biosynthesis; S-adenosylmethioninamine biosynthesis; S-adenosylmethioninamine from S-adenosyl-L-methionine: step 1/1.</text>
</comment>
<feature type="chain" id="PRO_5044900943" description="S-adenosylmethionine decarboxylase beta chain" evidence="14">
    <location>
        <begin position="1"/>
        <end position="459"/>
    </location>
</feature>
<dbReference type="PRINTS" id="PR01179">
    <property type="entry name" value="ODADCRBXLASE"/>
</dbReference>
<keyword evidence="5" id="KW-0663">Pyridoxal phosphate</keyword>
<comment type="pathway">
    <text evidence="12">Amine and polyamine biosynthesis; putrescine biosynthesis via L-ornithine pathway; putrescine from L-ornithine: step 1/1.</text>
</comment>
<dbReference type="InterPro" id="IPR016067">
    <property type="entry name" value="S-AdoMet_deCO2ase_core"/>
</dbReference>
<dbReference type="CDD" id="cd00622">
    <property type="entry name" value="PLPDE_III_ODC"/>
    <property type="match status" value="1"/>
</dbReference>
<dbReference type="InterPro" id="IPR002433">
    <property type="entry name" value="Orn_de-COase"/>
</dbReference>
<evidence type="ECO:0000256" key="10">
    <source>
        <dbReference type="ARBA" id="ARBA00023270"/>
    </source>
</evidence>
<dbReference type="InterPro" id="IPR003826">
    <property type="entry name" value="AdoMetDC_fam_prok"/>
</dbReference>
<dbReference type="EC" id="4.1.1.50" evidence="14"/>
<comment type="catalytic activity">
    <reaction evidence="14">
        <text>S-adenosyl-L-methionine + H(+) = S-adenosyl 3-(methylsulfanyl)propylamine + CO2</text>
        <dbReference type="Rhea" id="RHEA:15981"/>
        <dbReference type="ChEBI" id="CHEBI:15378"/>
        <dbReference type="ChEBI" id="CHEBI:16526"/>
        <dbReference type="ChEBI" id="CHEBI:57443"/>
        <dbReference type="ChEBI" id="CHEBI:59789"/>
        <dbReference type="EC" id="4.1.1.50"/>
    </reaction>
</comment>
<evidence type="ECO:0000256" key="7">
    <source>
        <dbReference type="ARBA" id="ARBA00023115"/>
    </source>
</evidence>
<comment type="similarity">
    <text evidence="14">Belongs to the prokaryotic AdoMetDC family. Type 1 subfamily.</text>
</comment>
<dbReference type="PROSITE" id="PS00878">
    <property type="entry name" value="ODR_DC_2_1"/>
    <property type="match status" value="1"/>
</dbReference>
<comment type="subunit">
    <text evidence="14">Heterotetramer of two alpha and two beta chains arranged as a dimer of alpha/beta heterodimers.</text>
</comment>
<dbReference type="HAMAP" id="MF_00464">
    <property type="entry name" value="AdoMetDC_1"/>
    <property type="match status" value="1"/>
</dbReference>
<evidence type="ECO:0000256" key="3">
    <source>
        <dbReference type="ARBA" id="ARBA00022793"/>
    </source>
</evidence>
<dbReference type="InterPro" id="IPR029066">
    <property type="entry name" value="PLP-binding_barrel"/>
</dbReference>
<keyword evidence="17" id="KW-1185">Reference proteome</keyword>
<dbReference type="PANTHER" id="PTHR11482">
    <property type="entry name" value="ARGININE/DIAMINOPIMELATE/ORNITHINE DECARBOXYLASE"/>
    <property type="match status" value="1"/>
</dbReference>
<feature type="chain" id="PRO_5044900942" description="S-adenosylmethionine decarboxylase alpha chain" evidence="14">
    <location>
        <begin position="460"/>
        <end position="515"/>
    </location>
</feature>
<keyword evidence="9 14" id="KW-0456">Lyase</keyword>
<feature type="active site" description="Schiff-base intermediate with substrate; via pyruvic acid" evidence="14">
    <location>
        <position position="460"/>
    </location>
</feature>
<comment type="function">
    <text evidence="14">Catalyzes the decarboxylation of S-adenosylmethionine to S-adenosylmethioninamine (dcAdoMet), the propylamine donor required for the synthesis of the polyamines spermine and spermidine from the diamine putrescine.</text>
</comment>
<dbReference type="Proteomes" id="UP001519332">
    <property type="component" value="Unassembled WGS sequence"/>
</dbReference>
<dbReference type="NCBIfam" id="TIGR03330">
    <property type="entry name" value="SAM_DCase_Bsu"/>
    <property type="match status" value="1"/>
</dbReference>
<dbReference type="InterPro" id="IPR022644">
    <property type="entry name" value="De-COase2_N"/>
</dbReference>
<feature type="site" description="Cleavage (non-hydrolytic); by autolysis" evidence="14">
    <location>
        <begin position="459"/>
        <end position="460"/>
    </location>
</feature>
<evidence type="ECO:0000259" key="15">
    <source>
        <dbReference type="Pfam" id="PF02784"/>
    </source>
</evidence>
<dbReference type="Gene3D" id="3.60.90.10">
    <property type="entry name" value="S-adenosylmethionine decarboxylase"/>
    <property type="match status" value="1"/>
</dbReference>
<dbReference type="InterPro" id="IPR000183">
    <property type="entry name" value="Orn/DAP/Arg_de-COase"/>
</dbReference>
<dbReference type="InterPro" id="IPR017716">
    <property type="entry name" value="S-AdoMet_deCOase_pro-enz"/>
</dbReference>
<feature type="modified residue" description="Pyruvic acid (Ser); by autocatalysis" evidence="14">
    <location>
        <position position="460"/>
    </location>
</feature>
<comment type="caution">
    <text evidence="16">The sequence shown here is derived from an EMBL/GenBank/DDBJ whole genome shotgun (WGS) entry which is preliminary data.</text>
</comment>
<evidence type="ECO:0000256" key="2">
    <source>
        <dbReference type="ARBA" id="ARBA00008872"/>
    </source>
</evidence>